<sequence>MLEFLAQTTQVAGGGGVNVGIEVLRGCMVLAAALVGAWVGAAGGLRKERKLRQEEREVVLPGRLLGAVEACNMLMTGEMRAKAGVMYWEAYAERCVDERIKFLEVPASPKAGASADYWGRREAHARQNRDVFERYHVDLTVRVAEAFRELVGVLGEMRGCYRNREQARGAVENALTAVRAFDGGEFDYEFPREADMDQLSRWLERTQRAAAAFVEARLCGAVEHASNVVRGLGV</sequence>
<accession>A0A0F9EUL1</accession>
<dbReference type="AlphaFoldDB" id="A0A0F9EUL1"/>
<dbReference type="EMBL" id="LAZR01023659">
    <property type="protein sequence ID" value="KKL77753.1"/>
    <property type="molecule type" value="Genomic_DNA"/>
</dbReference>
<comment type="caution">
    <text evidence="1">The sequence shown here is derived from an EMBL/GenBank/DDBJ whole genome shotgun (WGS) entry which is preliminary data.</text>
</comment>
<reference evidence="1" key="1">
    <citation type="journal article" date="2015" name="Nature">
        <title>Complex archaea that bridge the gap between prokaryotes and eukaryotes.</title>
        <authorList>
            <person name="Spang A."/>
            <person name="Saw J.H."/>
            <person name="Jorgensen S.L."/>
            <person name="Zaremba-Niedzwiedzka K."/>
            <person name="Martijn J."/>
            <person name="Lind A.E."/>
            <person name="van Eijk R."/>
            <person name="Schleper C."/>
            <person name="Guy L."/>
            <person name="Ettema T.J."/>
        </authorList>
    </citation>
    <scope>NUCLEOTIDE SEQUENCE</scope>
</reference>
<protein>
    <submittedName>
        <fullName evidence="1">Uncharacterized protein</fullName>
    </submittedName>
</protein>
<gene>
    <name evidence="1" type="ORF">LCGC14_2031750</name>
</gene>
<organism evidence="1">
    <name type="scientific">marine sediment metagenome</name>
    <dbReference type="NCBI Taxonomy" id="412755"/>
    <lineage>
        <taxon>unclassified sequences</taxon>
        <taxon>metagenomes</taxon>
        <taxon>ecological metagenomes</taxon>
    </lineage>
</organism>
<evidence type="ECO:0000313" key="1">
    <source>
        <dbReference type="EMBL" id="KKL77753.1"/>
    </source>
</evidence>
<proteinExistence type="predicted"/>
<name>A0A0F9EUL1_9ZZZZ</name>